<proteinExistence type="inferred from homology"/>
<comment type="function">
    <text evidence="1 10">Catalyzes the synthesis of the hydroxymethylpyrimidine phosphate (HMP-P) moiety of thiamine from aminoimidazole ribotide (AIR) in a radical S-adenosyl-L-methionine (SAM)-dependent reaction.</text>
</comment>
<name>A0A4R1G7E5_9BACT</name>
<reference evidence="11 12" key="1">
    <citation type="submission" date="2019-03" db="EMBL/GenBank/DDBJ databases">
        <title>Genomic Encyclopedia of Archaeal and Bacterial Type Strains, Phase II (KMG-II): from individual species to whole genera.</title>
        <authorList>
            <person name="Goeker M."/>
        </authorList>
    </citation>
    <scope>NUCLEOTIDE SEQUENCE [LARGE SCALE GENOMIC DNA]</scope>
    <source>
        <strain evidence="11 12">DSM 24425</strain>
    </source>
</reference>
<dbReference type="Proteomes" id="UP000295777">
    <property type="component" value="Unassembled WGS sequence"/>
</dbReference>
<keyword evidence="12" id="KW-1185">Reference proteome</keyword>
<dbReference type="InterPro" id="IPR037509">
    <property type="entry name" value="ThiC"/>
</dbReference>
<evidence type="ECO:0000256" key="9">
    <source>
        <dbReference type="ARBA" id="ARBA00023239"/>
    </source>
</evidence>
<feature type="binding site" evidence="10">
    <location>
        <position position="70"/>
    </location>
    <ligand>
        <name>substrate</name>
    </ligand>
</feature>
<feature type="binding site" evidence="10">
    <location>
        <begin position="189"/>
        <end position="191"/>
    </location>
    <ligand>
        <name>substrate</name>
    </ligand>
</feature>
<keyword evidence="2 10" id="KW-0004">4Fe-4S</keyword>
<evidence type="ECO:0000256" key="4">
    <source>
        <dbReference type="ARBA" id="ARBA00022723"/>
    </source>
</evidence>
<evidence type="ECO:0000256" key="2">
    <source>
        <dbReference type="ARBA" id="ARBA00022485"/>
    </source>
</evidence>
<feature type="binding site" evidence="10">
    <location>
        <position position="414"/>
    </location>
    <ligand>
        <name>[4Fe-4S] cluster</name>
        <dbReference type="ChEBI" id="CHEBI:49883"/>
        <note>4Fe-4S-S-AdoMet</note>
    </ligand>
</feature>
<feature type="binding site" evidence="10">
    <location>
        <position position="167"/>
    </location>
    <ligand>
        <name>substrate</name>
    </ligand>
</feature>
<evidence type="ECO:0000313" key="12">
    <source>
        <dbReference type="Proteomes" id="UP000295777"/>
    </source>
</evidence>
<evidence type="ECO:0000256" key="8">
    <source>
        <dbReference type="ARBA" id="ARBA00023014"/>
    </source>
</evidence>
<evidence type="ECO:0000256" key="1">
    <source>
        <dbReference type="ARBA" id="ARBA00003175"/>
    </source>
</evidence>
<dbReference type="GO" id="GO:0005829">
    <property type="term" value="C:cytosol"/>
    <property type="evidence" value="ECO:0007669"/>
    <property type="project" value="TreeGrafter"/>
</dbReference>
<feature type="binding site" evidence="10">
    <location>
        <position position="296"/>
    </location>
    <ligand>
        <name>substrate</name>
    </ligand>
</feature>
<feature type="binding site" evidence="10">
    <location>
        <position position="273"/>
    </location>
    <ligand>
        <name>Zn(2+)</name>
        <dbReference type="ChEBI" id="CHEBI:29105"/>
    </ligand>
</feature>
<evidence type="ECO:0000256" key="3">
    <source>
        <dbReference type="ARBA" id="ARBA00022691"/>
    </source>
</evidence>
<keyword evidence="6 10" id="KW-0784">Thiamine biosynthesis</keyword>
<dbReference type="GO" id="GO:0009228">
    <property type="term" value="P:thiamine biosynthetic process"/>
    <property type="evidence" value="ECO:0007669"/>
    <property type="project" value="UniProtKB-UniRule"/>
</dbReference>
<dbReference type="GO" id="GO:0070284">
    <property type="term" value="F:phosphomethylpyrimidine synthase activity"/>
    <property type="evidence" value="ECO:0007669"/>
    <property type="project" value="UniProtKB-EC"/>
</dbReference>
<dbReference type="NCBIfam" id="NF009895">
    <property type="entry name" value="PRK13352.1"/>
    <property type="match status" value="1"/>
</dbReference>
<evidence type="ECO:0000313" key="11">
    <source>
        <dbReference type="EMBL" id="TCK03987.1"/>
    </source>
</evidence>
<evidence type="ECO:0000256" key="6">
    <source>
        <dbReference type="ARBA" id="ARBA00022977"/>
    </source>
</evidence>
<feature type="binding site" evidence="10">
    <location>
        <position position="337"/>
    </location>
    <ligand>
        <name>Zn(2+)</name>
        <dbReference type="ChEBI" id="CHEBI:29105"/>
    </ligand>
</feature>
<evidence type="ECO:0000256" key="7">
    <source>
        <dbReference type="ARBA" id="ARBA00023004"/>
    </source>
</evidence>
<dbReference type="SFLD" id="SFLDS00113">
    <property type="entry name" value="Radical_SAM_Phosphomethylpyrim"/>
    <property type="match status" value="1"/>
</dbReference>
<dbReference type="Gene3D" id="6.10.250.620">
    <property type="match status" value="1"/>
</dbReference>
<dbReference type="NCBIfam" id="TIGR00190">
    <property type="entry name" value="thiC"/>
    <property type="match status" value="1"/>
</dbReference>
<accession>A0A4R1G7E5</accession>
<feature type="binding site" evidence="10">
    <location>
        <position position="269"/>
    </location>
    <ligand>
        <name>substrate</name>
    </ligand>
</feature>
<keyword evidence="3 10" id="KW-0949">S-adenosyl-L-methionine</keyword>
<evidence type="ECO:0000256" key="5">
    <source>
        <dbReference type="ARBA" id="ARBA00022833"/>
    </source>
</evidence>
<dbReference type="InterPro" id="IPR038521">
    <property type="entry name" value="ThiC/Bza_core_dom"/>
</dbReference>
<organism evidence="11 12">
    <name type="scientific">Phorcysia thermohydrogeniphila</name>
    <dbReference type="NCBI Taxonomy" id="936138"/>
    <lineage>
        <taxon>Bacteria</taxon>
        <taxon>Pseudomonadati</taxon>
        <taxon>Aquificota</taxon>
        <taxon>Aquificia</taxon>
        <taxon>Desulfurobacteriales</taxon>
        <taxon>Desulfurobacteriaceae</taxon>
        <taxon>Phorcysia</taxon>
    </lineage>
</organism>
<comment type="catalytic activity">
    <reaction evidence="10">
        <text>5-amino-1-(5-phospho-beta-D-ribosyl)imidazole + S-adenosyl-L-methionine = 4-amino-2-methyl-5-(phosphooxymethyl)pyrimidine + CO + 5'-deoxyadenosine + formate + L-methionine + 3 H(+)</text>
        <dbReference type="Rhea" id="RHEA:24840"/>
        <dbReference type="ChEBI" id="CHEBI:15378"/>
        <dbReference type="ChEBI" id="CHEBI:15740"/>
        <dbReference type="ChEBI" id="CHEBI:17245"/>
        <dbReference type="ChEBI" id="CHEBI:17319"/>
        <dbReference type="ChEBI" id="CHEBI:57844"/>
        <dbReference type="ChEBI" id="CHEBI:58354"/>
        <dbReference type="ChEBI" id="CHEBI:59789"/>
        <dbReference type="ChEBI" id="CHEBI:137981"/>
        <dbReference type="EC" id="4.1.99.17"/>
    </reaction>
</comment>
<dbReference type="FunFam" id="3.20.20.540:FF:000001">
    <property type="entry name" value="Phosphomethylpyrimidine synthase"/>
    <property type="match status" value="1"/>
</dbReference>
<keyword evidence="5 10" id="KW-0862">Zinc</keyword>
<feature type="binding site" evidence="10">
    <location>
        <position position="99"/>
    </location>
    <ligand>
        <name>substrate</name>
    </ligand>
</feature>
<evidence type="ECO:0000256" key="10">
    <source>
        <dbReference type="HAMAP-Rule" id="MF_00089"/>
    </source>
</evidence>
<dbReference type="Pfam" id="PF01964">
    <property type="entry name" value="ThiC_Rad_SAM"/>
    <property type="match status" value="1"/>
</dbReference>
<dbReference type="InterPro" id="IPR002817">
    <property type="entry name" value="ThiC/BzaA/B"/>
</dbReference>
<dbReference type="UniPathway" id="UPA00060"/>
<comment type="cofactor">
    <cofactor evidence="10">
        <name>[4Fe-4S] cluster</name>
        <dbReference type="ChEBI" id="CHEBI:49883"/>
    </cofactor>
    <text evidence="10">Binds 1 [4Fe-4S] cluster per subunit. The cluster is coordinated with 3 cysteines and an exchangeable S-adenosyl-L-methionine.</text>
</comment>
<dbReference type="GO" id="GO:0009229">
    <property type="term" value="P:thiamine diphosphate biosynthetic process"/>
    <property type="evidence" value="ECO:0007669"/>
    <property type="project" value="UniProtKB-UniRule"/>
</dbReference>
<keyword evidence="4 10" id="KW-0479">Metal-binding</keyword>
<comment type="similarity">
    <text evidence="10">Belongs to the ThiC family.</text>
</comment>
<dbReference type="Gene3D" id="3.20.20.540">
    <property type="entry name" value="Radical SAM ThiC family, central domain"/>
    <property type="match status" value="1"/>
</dbReference>
<dbReference type="SFLD" id="SFLDG01114">
    <property type="entry name" value="phosphomethylpyrimidine_syntha"/>
    <property type="match status" value="1"/>
</dbReference>
<protein>
    <recommendedName>
        <fullName evidence="10">Phosphomethylpyrimidine synthase</fullName>
        <ecNumber evidence="10">4.1.99.17</ecNumber>
    </recommendedName>
    <alternativeName>
        <fullName evidence="10">Hydroxymethylpyrimidine phosphate synthase</fullName>
        <shortName evidence="10">HMP-P synthase</shortName>
        <shortName evidence="10">HMP-phosphate synthase</shortName>
        <shortName evidence="10">HMPP synthase</shortName>
    </alternativeName>
    <alternativeName>
        <fullName evidence="10">Thiamine biosynthesis protein ThiC</fullName>
    </alternativeName>
</protein>
<dbReference type="GO" id="GO:0051539">
    <property type="term" value="F:4 iron, 4 sulfur cluster binding"/>
    <property type="evidence" value="ECO:0007669"/>
    <property type="project" value="UniProtKB-KW"/>
</dbReference>
<dbReference type="SFLD" id="SFLDF00407">
    <property type="entry name" value="phosphomethylpyrimidine_syntha"/>
    <property type="match status" value="1"/>
</dbReference>
<dbReference type="AlphaFoldDB" id="A0A4R1G7E5"/>
<dbReference type="EC" id="4.1.99.17" evidence="10"/>
<dbReference type="GO" id="GO:0008270">
    <property type="term" value="F:zinc ion binding"/>
    <property type="evidence" value="ECO:0007669"/>
    <property type="project" value="UniProtKB-UniRule"/>
</dbReference>
<dbReference type="EMBL" id="SMFV01000004">
    <property type="protein sequence ID" value="TCK03987.1"/>
    <property type="molecule type" value="Genomic_DNA"/>
</dbReference>
<dbReference type="PANTHER" id="PTHR30557">
    <property type="entry name" value="THIAMINE BIOSYNTHESIS PROTEIN THIC"/>
    <property type="match status" value="1"/>
</dbReference>
<comment type="pathway">
    <text evidence="10">Cofactor biosynthesis; thiamine diphosphate biosynthesis.</text>
</comment>
<feature type="binding site" evidence="10">
    <location>
        <begin position="230"/>
        <end position="233"/>
    </location>
    <ligand>
        <name>substrate</name>
    </ligand>
</feature>
<dbReference type="RefSeq" id="WP_132527003.1">
    <property type="nucleotide sequence ID" value="NZ_SMFV01000004.1"/>
</dbReference>
<feature type="binding site" evidence="10">
    <location>
        <position position="421"/>
    </location>
    <ligand>
        <name>[4Fe-4S] cluster</name>
        <dbReference type="ChEBI" id="CHEBI:49883"/>
        <note>4Fe-4S-S-AdoMet</note>
    </ligand>
</feature>
<comment type="caution">
    <text evidence="11">The sequence shown here is derived from an EMBL/GenBank/DDBJ whole genome shotgun (WGS) entry which is preliminary data.</text>
</comment>
<sequence length="433" mass="47992">MATLVELAKKGVVTKEMELCAQYERRAVDYIVQGLIEGTIVIPANIYHRERENFQPRAIGKGLKTKVNANIGTSGDIEKIDLELEKLRVAVKYGADAVMDLSTGKHIDETRKVIVENSPVMVGTVPIYQAAKEAAEKYGFIGKMTVDDIFNVIEKHCQDGVDFITVHCGVTLSALERLQKEGRLMNIVSRGGALMAEWMVYNEKENPLYEHYDRLLEIAKKYDVTLSLGDGMRPGCIADATDRCQIEELITLGELVDRAREADVQAMVEGPGHVPLDQIEANILLQKRLCHGAPFYVLGPLVTDIAPGYDHIVSAIGGAIAAKAGADFLCYVTPAEHLALPDVEDVKQGVIAARIAGHAADIVKGIPGALEWDIEMAKAREALDWERQFELAIDPETARKYREERRPQEDEKTCTMCGSLCSIKRVEEYLKRK</sequence>
<dbReference type="PANTHER" id="PTHR30557:SF1">
    <property type="entry name" value="PHOSPHOMETHYLPYRIMIDINE SYNTHASE, CHLOROPLASTIC"/>
    <property type="match status" value="1"/>
</dbReference>
<keyword evidence="9 10" id="KW-0456">Lyase</keyword>
<feature type="binding site" evidence="10">
    <location>
        <position position="128"/>
    </location>
    <ligand>
        <name>substrate</name>
    </ligand>
</feature>
<dbReference type="HAMAP" id="MF_00089">
    <property type="entry name" value="ThiC"/>
    <property type="match status" value="1"/>
</dbReference>
<keyword evidence="8 10" id="KW-0411">Iron-sulfur</keyword>
<dbReference type="OrthoDB" id="9805897at2"/>
<gene>
    <name evidence="10" type="primary">thiC</name>
    <name evidence="11" type="ORF">CLV27_1304</name>
</gene>
<keyword evidence="7 10" id="KW-0408">Iron</keyword>
<feature type="binding site" evidence="10">
    <location>
        <position position="417"/>
    </location>
    <ligand>
        <name>[4Fe-4S] cluster</name>
        <dbReference type="ChEBI" id="CHEBI:49883"/>
        <note>4Fe-4S-S-AdoMet</note>
    </ligand>
</feature>